<accession>A0A9D6Z178</accession>
<dbReference type="PANTHER" id="PTHR30420">
    <property type="entry name" value="N-SUCCINYLARGININE DIHYDROLASE"/>
    <property type="match status" value="1"/>
</dbReference>
<evidence type="ECO:0000313" key="5">
    <source>
        <dbReference type="Proteomes" id="UP000807825"/>
    </source>
</evidence>
<proteinExistence type="predicted"/>
<reference evidence="4" key="1">
    <citation type="submission" date="2020-07" db="EMBL/GenBank/DDBJ databases">
        <title>Huge and variable diversity of episymbiotic CPR bacteria and DPANN archaea in groundwater ecosystems.</title>
        <authorList>
            <person name="He C.Y."/>
            <person name="Keren R."/>
            <person name="Whittaker M."/>
            <person name="Farag I.F."/>
            <person name="Doudna J."/>
            <person name="Cate J.H.D."/>
            <person name="Banfield J.F."/>
        </authorList>
    </citation>
    <scope>NUCLEOTIDE SEQUENCE</scope>
    <source>
        <strain evidence="4">NC_groundwater_1664_Pr3_B-0.1um_52_9</strain>
    </source>
</reference>
<keyword evidence="3" id="KW-0012">Acyltransferase</keyword>
<name>A0A9D6Z178_9BACT</name>
<dbReference type="SUPFAM" id="SSF55729">
    <property type="entry name" value="Acyl-CoA N-acyltransferases (Nat)"/>
    <property type="match status" value="1"/>
</dbReference>
<sequence length="351" mass="38963">MLVIRPVETKDLDRLYELANLAGFGLTSLPKDEKVLKSRIVESVHSFAKPAEKPRGELYIFVLEDVEKGIVAGTSNILSKVGGFEPFYAYKIQTCVHESKILSIRKEIQSLLLVAEHSGPTEIGGIYLAPEYRKHGVGRLLSLFRFVFMALDPKRFEPKVIAEIRGVVDDRGQSPFWEALGRHFFDMDYSKADLLSIANKRFIADLMPTCPIYVPLLPPEAREVLGKAHEQAKPALRMLEEEGFAYSGMVDIFEAGPIVECPLGHIRTVKESRLTTVDQITTGQMDSPPFIIARSQGDFRACMGAVDETPLEGIRISVQVAETLSLSLGDKVMISPLRSLPSQTKPLVGVH</sequence>
<dbReference type="PANTHER" id="PTHR30420:SF1">
    <property type="entry name" value="ARGININE N-SUCCINYLTRANSFERASE"/>
    <property type="match status" value="1"/>
</dbReference>
<dbReference type="GO" id="GO:0008791">
    <property type="term" value="F:arginine N-succinyltransferase activity"/>
    <property type="evidence" value="ECO:0007669"/>
    <property type="project" value="InterPro"/>
</dbReference>
<dbReference type="InterPro" id="IPR016181">
    <property type="entry name" value="Acyl_CoA_acyltransferase"/>
</dbReference>
<dbReference type="InterPro" id="IPR007041">
    <property type="entry name" value="Arg_succinylTrfase_AstA/AruG"/>
</dbReference>
<dbReference type="GO" id="GO:0006527">
    <property type="term" value="P:L-arginine catabolic process"/>
    <property type="evidence" value="ECO:0007669"/>
    <property type="project" value="InterPro"/>
</dbReference>
<keyword evidence="1" id="KW-0056">Arginine metabolism</keyword>
<comment type="caution">
    <text evidence="4">The sequence shown here is derived from an EMBL/GenBank/DDBJ whole genome shotgun (WGS) entry which is preliminary data.</text>
</comment>
<evidence type="ECO:0000313" key="4">
    <source>
        <dbReference type="EMBL" id="MBI5250783.1"/>
    </source>
</evidence>
<dbReference type="AlphaFoldDB" id="A0A9D6Z178"/>
<organism evidence="4 5">
    <name type="scientific">Desulfomonile tiedjei</name>
    <dbReference type="NCBI Taxonomy" id="2358"/>
    <lineage>
        <taxon>Bacteria</taxon>
        <taxon>Pseudomonadati</taxon>
        <taxon>Thermodesulfobacteriota</taxon>
        <taxon>Desulfomonilia</taxon>
        <taxon>Desulfomonilales</taxon>
        <taxon>Desulfomonilaceae</taxon>
        <taxon>Desulfomonile</taxon>
    </lineage>
</organism>
<dbReference type="Gene3D" id="3.40.630.30">
    <property type="match status" value="1"/>
</dbReference>
<keyword evidence="2" id="KW-0808">Transferase</keyword>
<dbReference type="EMBL" id="JACRDE010000389">
    <property type="protein sequence ID" value="MBI5250783.1"/>
    <property type="molecule type" value="Genomic_DNA"/>
</dbReference>
<evidence type="ECO:0000256" key="1">
    <source>
        <dbReference type="ARBA" id="ARBA00022503"/>
    </source>
</evidence>
<dbReference type="Proteomes" id="UP000807825">
    <property type="component" value="Unassembled WGS sequence"/>
</dbReference>
<protein>
    <submittedName>
        <fullName evidence="4">Arginine N-succinyltransferase</fullName>
    </submittedName>
</protein>
<evidence type="ECO:0000256" key="2">
    <source>
        <dbReference type="ARBA" id="ARBA00022679"/>
    </source>
</evidence>
<evidence type="ECO:0000256" key="3">
    <source>
        <dbReference type="ARBA" id="ARBA00023315"/>
    </source>
</evidence>
<gene>
    <name evidence="4" type="ORF">HY912_14930</name>
</gene>
<dbReference type="NCBIfam" id="TIGR03243">
    <property type="entry name" value="arg_catab_AOST"/>
    <property type="match status" value="1"/>
</dbReference>
<dbReference type="Pfam" id="PF04958">
    <property type="entry name" value="AstA"/>
    <property type="match status" value="1"/>
</dbReference>